<dbReference type="AlphaFoldDB" id="A0A1L6MV32"/>
<protein>
    <recommendedName>
        <fullName evidence="2">SGNH hydrolase-type esterase domain-containing protein</fullName>
    </recommendedName>
</protein>
<name>A0A1L6MV32_9BACT</name>
<proteinExistence type="predicted"/>
<dbReference type="Gene3D" id="3.40.50.1110">
    <property type="entry name" value="SGNH hydrolase"/>
    <property type="match status" value="1"/>
</dbReference>
<dbReference type="PROSITE" id="PS51257">
    <property type="entry name" value="PROKAR_LIPOPROTEIN"/>
    <property type="match status" value="1"/>
</dbReference>
<dbReference type="OrthoDB" id="7985403at2"/>
<dbReference type="EMBL" id="CP016908">
    <property type="protein sequence ID" value="APR99373.1"/>
    <property type="molecule type" value="Genomic_DNA"/>
</dbReference>
<evidence type="ECO:0000256" key="1">
    <source>
        <dbReference type="SAM" id="Phobius"/>
    </source>
</evidence>
<dbReference type="InterPro" id="IPR036514">
    <property type="entry name" value="SGNH_hydro_sf"/>
</dbReference>
<reference evidence="3 4" key="1">
    <citation type="submission" date="2016-08" db="EMBL/GenBank/DDBJ databases">
        <title>Identification and validation of antigenic proteins from Pajaroellobacter abortibovis using de-novo genome sequence assembly and reverse vaccinology.</title>
        <authorList>
            <person name="Welly B.T."/>
            <person name="Miller M.R."/>
            <person name="Stott J.L."/>
            <person name="Blanchard M.T."/>
            <person name="Islas-Trejo A.D."/>
            <person name="O'Rourke S.M."/>
            <person name="Young A.E."/>
            <person name="Medrano J.F."/>
            <person name="Van Eenennaam A.L."/>
        </authorList>
    </citation>
    <scope>NUCLEOTIDE SEQUENCE [LARGE SCALE GENOMIC DNA]</scope>
    <source>
        <strain evidence="3 4">BTF92-0548A/99-0131</strain>
    </source>
</reference>
<dbReference type="KEGG" id="pabo:BCY86_00770"/>
<feature type="transmembrane region" description="Helical" evidence="1">
    <location>
        <begin position="12"/>
        <end position="34"/>
    </location>
</feature>
<keyword evidence="1" id="KW-0812">Transmembrane</keyword>
<dbReference type="Pfam" id="PF13472">
    <property type="entry name" value="Lipase_GDSL_2"/>
    <property type="match status" value="1"/>
</dbReference>
<gene>
    <name evidence="3" type="ORF">BCY86_00770</name>
</gene>
<keyword evidence="1" id="KW-0472">Membrane</keyword>
<dbReference type="Proteomes" id="UP000185544">
    <property type="component" value="Chromosome"/>
</dbReference>
<sequence>MSSTRRRKNHKSLCRGGGNAVLCGFILSACQHFIPEAKSPPPPPIKEIDSRLETNAAPLRSGNGLASQNPNMAQDNSDYLEFPHSLDRFFQALATLEGGAAKRDVLITQLGDSHTVADWGTAAFRRYLQSQFGNGGRGFVALGKPMNGYIQQGVRGDMSTGWVTERPKLVQGQWAGDGYYGLNGMAIKTSRKNASAWIDIRVPITSVEIAYFKQPRGGQFDVLIDGKVIGRVSSASSVRGSGFFPMRVQRSSCRVQVRTVGDGEVRIFGATLEHTYIGITVDAVGSNGARVTTPLQSNEDHLMEQLRHRNPELFIVAYGTNEAGDDVPIRTYENRLTELFDRIARSVPKASCLILSPPDRVKKTPEGWVSLPKIRAIMAFQRRVAASRGCAFYSLFNAMGGAGAIRSWATELPPRAQQDGVHLTREGYALLGRRLAFSILRAYGAWRMAHGLPPRSQAPVSVAEWRNLNYKNNEHRELTLLSQ</sequence>
<dbReference type="InterPro" id="IPR013830">
    <property type="entry name" value="SGNH_hydro"/>
</dbReference>
<keyword evidence="1" id="KW-1133">Transmembrane helix</keyword>
<dbReference type="STRING" id="1882918.BCY86_00770"/>
<dbReference type="Gene3D" id="2.60.120.1360">
    <property type="match status" value="1"/>
</dbReference>
<keyword evidence="4" id="KW-1185">Reference proteome</keyword>
<organism evidence="3 4">
    <name type="scientific">Pajaroellobacter abortibovis</name>
    <dbReference type="NCBI Taxonomy" id="1882918"/>
    <lineage>
        <taxon>Bacteria</taxon>
        <taxon>Pseudomonadati</taxon>
        <taxon>Myxococcota</taxon>
        <taxon>Polyangia</taxon>
        <taxon>Polyangiales</taxon>
        <taxon>Polyangiaceae</taxon>
    </lineage>
</organism>
<dbReference type="GO" id="GO:0016788">
    <property type="term" value="F:hydrolase activity, acting on ester bonds"/>
    <property type="evidence" value="ECO:0007669"/>
    <property type="project" value="UniProtKB-ARBA"/>
</dbReference>
<evidence type="ECO:0000259" key="2">
    <source>
        <dbReference type="Pfam" id="PF13472"/>
    </source>
</evidence>
<evidence type="ECO:0000313" key="3">
    <source>
        <dbReference type="EMBL" id="APR99373.1"/>
    </source>
</evidence>
<accession>A0A1L6MV32</accession>
<feature type="domain" description="SGNH hydrolase-type esterase" evidence="2">
    <location>
        <begin position="262"/>
        <end position="430"/>
    </location>
</feature>
<evidence type="ECO:0000313" key="4">
    <source>
        <dbReference type="Proteomes" id="UP000185544"/>
    </source>
</evidence>
<dbReference type="SUPFAM" id="SSF52266">
    <property type="entry name" value="SGNH hydrolase"/>
    <property type="match status" value="1"/>
</dbReference>